<keyword evidence="7" id="KW-1185">Reference proteome</keyword>
<reference evidence="7" key="1">
    <citation type="journal article" date="2019" name="Int. J. Syst. Evol. Microbiol.">
        <title>The Global Catalogue of Microorganisms (GCM) 10K type strain sequencing project: providing services to taxonomists for standard genome sequencing and annotation.</title>
        <authorList>
            <consortium name="The Broad Institute Genomics Platform"/>
            <consortium name="The Broad Institute Genome Sequencing Center for Infectious Disease"/>
            <person name="Wu L."/>
            <person name="Ma J."/>
        </authorList>
    </citation>
    <scope>NUCLEOTIDE SEQUENCE [LARGE SCALE GENOMIC DNA]</scope>
    <source>
        <strain evidence="7">CGMCC 4.1469</strain>
    </source>
</reference>
<evidence type="ECO:0000256" key="4">
    <source>
        <dbReference type="SAM" id="SignalP"/>
    </source>
</evidence>
<feature type="domain" description="Cytochrome C Planctomycete-type" evidence="5">
    <location>
        <begin position="33"/>
        <end position="90"/>
    </location>
</feature>
<dbReference type="InterPro" id="IPR011429">
    <property type="entry name" value="Cyt_c_Planctomycete-type"/>
</dbReference>
<evidence type="ECO:0000313" key="7">
    <source>
        <dbReference type="Proteomes" id="UP001596052"/>
    </source>
</evidence>
<dbReference type="PROSITE" id="PS50082">
    <property type="entry name" value="WD_REPEATS_2"/>
    <property type="match status" value="2"/>
</dbReference>
<evidence type="ECO:0000313" key="6">
    <source>
        <dbReference type="EMBL" id="MFC5457610.1"/>
    </source>
</evidence>
<name>A0ABW0KVQ8_9BACT</name>
<dbReference type="Gene3D" id="2.130.10.10">
    <property type="entry name" value="YVTN repeat-like/Quinoprotein amine dehydrogenase"/>
    <property type="match status" value="2"/>
</dbReference>
<dbReference type="InterPro" id="IPR036322">
    <property type="entry name" value="WD40_repeat_dom_sf"/>
</dbReference>
<evidence type="ECO:0000256" key="1">
    <source>
        <dbReference type="ARBA" id="ARBA00022574"/>
    </source>
</evidence>
<dbReference type="RefSeq" id="WP_377171107.1">
    <property type="nucleotide sequence ID" value="NZ_JBHSMQ010000011.1"/>
</dbReference>
<dbReference type="SUPFAM" id="SSF50978">
    <property type="entry name" value="WD40 repeat-like"/>
    <property type="match status" value="1"/>
</dbReference>
<dbReference type="Pfam" id="PF07635">
    <property type="entry name" value="PSCyt1"/>
    <property type="match status" value="1"/>
</dbReference>
<dbReference type="PANTHER" id="PTHR19848:SF8">
    <property type="entry name" value="F-BOX AND WD REPEAT DOMAIN CONTAINING 7"/>
    <property type="match status" value="1"/>
</dbReference>
<protein>
    <submittedName>
        <fullName evidence="6">C-type cytochrome domain-containing protein</fullName>
    </submittedName>
</protein>
<feature type="repeat" description="WD" evidence="3">
    <location>
        <begin position="265"/>
        <end position="294"/>
    </location>
</feature>
<keyword evidence="2" id="KW-0677">Repeat</keyword>
<comment type="caution">
    <text evidence="6">The sequence shown here is derived from an EMBL/GenBank/DDBJ whole genome shotgun (WGS) entry which is preliminary data.</text>
</comment>
<gene>
    <name evidence="6" type="ORF">ACFQDI_22265</name>
</gene>
<dbReference type="Pfam" id="PF00400">
    <property type="entry name" value="WD40"/>
    <property type="match status" value="3"/>
</dbReference>
<dbReference type="Proteomes" id="UP001596052">
    <property type="component" value="Unassembled WGS sequence"/>
</dbReference>
<keyword evidence="4" id="KW-0732">Signal</keyword>
<dbReference type="PANTHER" id="PTHR19848">
    <property type="entry name" value="WD40 REPEAT PROTEIN"/>
    <property type="match status" value="1"/>
</dbReference>
<dbReference type="SMART" id="SM00320">
    <property type="entry name" value="WD40"/>
    <property type="match status" value="4"/>
</dbReference>
<sequence length="442" mass="47264">MLRTLLFLSLTAPVVAAEISFSRQIAPTLIDQCVECHRSGKAKGGYRLDTVECMLLPGDSKAAPVVPGRPDESELYRLVTTHDVDDRMPKKAEALPEKDTRLMREWIASGAKLDVADPKASLQAILNESVKISVPEKYPRPLPVTALALAPSGSTLACSGYFEATLWNVAAGKLQERVSGMPERILALAWITEGQLAVAGGTPGRSGEVWLVNPSLPQERRRLVGTRDCVLAMVASPDGRLLACGGADNQVRCFELPSGRLIWQSEPHADWIMGMAFSPDGHHIATASRDRTVKRIGAATGEVEATFTGHDCAVLSVAFTPDSAEIISGDAEGAILRCGRTGDAKSDASLRPAGRTEMLALGFLDAGTPLAATGGGAVVSIDAKARRTKDRITLYEDRVNVLLLLRTDKATRLVTGCHDGKVRINEIGKSEPVLQFVASPGW</sequence>
<organism evidence="6 7">
    <name type="scientific">Prosthecobacter fluviatilis</name>
    <dbReference type="NCBI Taxonomy" id="445931"/>
    <lineage>
        <taxon>Bacteria</taxon>
        <taxon>Pseudomonadati</taxon>
        <taxon>Verrucomicrobiota</taxon>
        <taxon>Verrucomicrobiia</taxon>
        <taxon>Verrucomicrobiales</taxon>
        <taxon>Verrucomicrobiaceae</taxon>
        <taxon>Prosthecobacter</taxon>
    </lineage>
</organism>
<evidence type="ECO:0000256" key="3">
    <source>
        <dbReference type="PROSITE-ProRule" id="PRU00221"/>
    </source>
</evidence>
<feature type="repeat" description="WD" evidence="3">
    <location>
        <begin position="307"/>
        <end position="335"/>
    </location>
</feature>
<dbReference type="InterPro" id="IPR015943">
    <property type="entry name" value="WD40/YVTN_repeat-like_dom_sf"/>
</dbReference>
<proteinExistence type="predicted"/>
<accession>A0ABW0KVQ8</accession>
<dbReference type="EMBL" id="JBHSMQ010000011">
    <property type="protein sequence ID" value="MFC5457610.1"/>
    <property type="molecule type" value="Genomic_DNA"/>
</dbReference>
<dbReference type="InterPro" id="IPR001680">
    <property type="entry name" value="WD40_rpt"/>
</dbReference>
<feature type="chain" id="PRO_5046006784" evidence="4">
    <location>
        <begin position="17"/>
        <end position="442"/>
    </location>
</feature>
<keyword evidence="1 3" id="KW-0853">WD repeat</keyword>
<evidence type="ECO:0000256" key="2">
    <source>
        <dbReference type="ARBA" id="ARBA00022737"/>
    </source>
</evidence>
<feature type="signal peptide" evidence="4">
    <location>
        <begin position="1"/>
        <end position="16"/>
    </location>
</feature>
<evidence type="ECO:0000259" key="5">
    <source>
        <dbReference type="Pfam" id="PF07635"/>
    </source>
</evidence>